<proteinExistence type="predicted"/>
<gene>
    <name evidence="1" type="ORF">PIB30_065274</name>
</gene>
<evidence type="ECO:0000313" key="1">
    <source>
        <dbReference type="EMBL" id="MED6174059.1"/>
    </source>
</evidence>
<name>A0ABU6VLS4_9FABA</name>
<dbReference type="EMBL" id="JASCZI010151683">
    <property type="protein sequence ID" value="MED6174059.1"/>
    <property type="molecule type" value="Genomic_DNA"/>
</dbReference>
<sequence length="65" mass="7495">MGDLTIPRCLIGDFNDILEQEKKIGLHPKPASQIWVSNGPKPAILARLARQKRRVELRFQNRDNM</sequence>
<reference evidence="1 2" key="1">
    <citation type="journal article" date="2023" name="Plants (Basel)">
        <title>Bridging the Gap: Combining Genomics and Transcriptomics Approaches to Understand Stylosanthes scabra, an Orphan Legume from the Brazilian Caatinga.</title>
        <authorList>
            <person name="Ferreira-Neto J.R.C."/>
            <person name="da Silva M.D."/>
            <person name="Binneck E."/>
            <person name="de Melo N.F."/>
            <person name="da Silva R.H."/>
            <person name="de Melo A.L.T.M."/>
            <person name="Pandolfi V."/>
            <person name="Bustamante F.O."/>
            <person name="Brasileiro-Vidal A.C."/>
            <person name="Benko-Iseppon A.M."/>
        </authorList>
    </citation>
    <scope>NUCLEOTIDE SEQUENCE [LARGE SCALE GENOMIC DNA]</scope>
    <source>
        <tissue evidence="1">Leaves</tissue>
    </source>
</reference>
<organism evidence="1 2">
    <name type="scientific">Stylosanthes scabra</name>
    <dbReference type="NCBI Taxonomy" id="79078"/>
    <lineage>
        <taxon>Eukaryota</taxon>
        <taxon>Viridiplantae</taxon>
        <taxon>Streptophyta</taxon>
        <taxon>Embryophyta</taxon>
        <taxon>Tracheophyta</taxon>
        <taxon>Spermatophyta</taxon>
        <taxon>Magnoliopsida</taxon>
        <taxon>eudicotyledons</taxon>
        <taxon>Gunneridae</taxon>
        <taxon>Pentapetalae</taxon>
        <taxon>rosids</taxon>
        <taxon>fabids</taxon>
        <taxon>Fabales</taxon>
        <taxon>Fabaceae</taxon>
        <taxon>Papilionoideae</taxon>
        <taxon>50 kb inversion clade</taxon>
        <taxon>dalbergioids sensu lato</taxon>
        <taxon>Dalbergieae</taxon>
        <taxon>Pterocarpus clade</taxon>
        <taxon>Stylosanthes</taxon>
    </lineage>
</organism>
<accession>A0ABU6VLS4</accession>
<protein>
    <submittedName>
        <fullName evidence="1">Uncharacterized protein</fullName>
    </submittedName>
</protein>
<dbReference type="Proteomes" id="UP001341840">
    <property type="component" value="Unassembled WGS sequence"/>
</dbReference>
<keyword evidence="2" id="KW-1185">Reference proteome</keyword>
<evidence type="ECO:0000313" key="2">
    <source>
        <dbReference type="Proteomes" id="UP001341840"/>
    </source>
</evidence>
<comment type="caution">
    <text evidence="1">The sequence shown here is derived from an EMBL/GenBank/DDBJ whole genome shotgun (WGS) entry which is preliminary data.</text>
</comment>